<name>A0AA36HZG4_9DINO</name>
<accession>A0AA36HZG4</accession>
<gene>
    <name evidence="1" type="ORF">EVOR1521_LOCUS5897</name>
</gene>
<organism evidence="1 2">
    <name type="scientific">Effrenium voratum</name>
    <dbReference type="NCBI Taxonomy" id="2562239"/>
    <lineage>
        <taxon>Eukaryota</taxon>
        <taxon>Sar</taxon>
        <taxon>Alveolata</taxon>
        <taxon>Dinophyceae</taxon>
        <taxon>Suessiales</taxon>
        <taxon>Symbiodiniaceae</taxon>
        <taxon>Effrenium</taxon>
    </lineage>
</organism>
<protein>
    <submittedName>
        <fullName evidence="1">Uncharacterized protein</fullName>
    </submittedName>
</protein>
<dbReference type="AlphaFoldDB" id="A0AA36HZG4"/>
<dbReference type="EMBL" id="CAUJNA010000435">
    <property type="protein sequence ID" value="CAJ1376968.1"/>
    <property type="molecule type" value="Genomic_DNA"/>
</dbReference>
<sequence>MVGGPASLGAFMAPPCGTSSKARCIQRVGENLPKPLRTSLQPDGVPGLSGADFARVSAANCLYDFAACVMQKCLELDKIYIVENPRSSLFRETTPIRRLTA</sequence>
<comment type="caution">
    <text evidence="1">The sequence shown here is derived from an EMBL/GenBank/DDBJ whole genome shotgun (WGS) entry which is preliminary data.</text>
</comment>
<reference evidence="1" key="1">
    <citation type="submission" date="2023-08" db="EMBL/GenBank/DDBJ databases">
        <authorList>
            <person name="Chen Y."/>
            <person name="Shah S."/>
            <person name="Dougan E. K."/>
            <person name="Thang M."/>
            <person name="Chan C."/>
        </authorList>
    </citation>
    <scope>NUCLEOTIDE SEQUENCE</scope>
</reference>
<evidence type="ECO:0000313" key="1">
    <source>
        <dbReference type="EMBL" id="CAJ1376968.1"/>
    </source>
</evidence>
<evidence type="ECO:0000313" key="2">
    <source>
        <dbReference type="Proteomes" id="UP001178507"/>
    </source>
</evidence>
<keyword evidence="2" id="KW-1185">Reference proteome</keyword>
<proteinExistence type="predicted"/>
<dbReference type="Proteomes" id="UP001178507">
    <property type="component" value="Unassembled WGS sequence"/>
</dbReference>